<protein>
    <recommendedName>
        <fullName evidence="3">ASCH domain-containing protein</fullName>
    </recommendedName>
</protein>
<dbReference type="Proteomes" id="UP000319516">
    <property type="component" value="Unassembled WGS sequence"/>
</dbReference>
<accession>A0A542YT53</accession>
<dbReference type="EMBL" id="VFOP01000001">
    <property type="protein sequence ID" value="TQL51258.1"/>
    <property type="molecule type" value="Genomic_DNA"/>
</dbReference>
<evidence type="ECO:0000313" key="2">
    <source>
        <dbReference type="Proteomes" id="UP000319516"/>
    </source>
</evidence>
<keyword evidence="2" id="KW-1185">Reference proteome</keyword>
<sequence length="196" mass="21693">MMFSNVDLDRIVAGEVDVVFRTWKRPMHRAGGRQRTSRGVIAFTSVEPVELEDITDEDARRARSDRATLVGFLTRKEGTAYRVGVRPAGPDERVTLREQADLSAEQLAALAATLAGIDSRSQKGPWTRRYLELIEARPAELAETIGASIGVERRPFKANVRRLKELGLTESLPTGYRLSPRGQTVLRHLRAGDAAG</sequence>
<dbReference type="RefSeq" id="WP_141785286.1">
    <property type="nucleotide sequence ID" value="NZ_BAAAIK010000010.1"/>
</dbReference>
<dbReference type="OrthoDB" id="121143at2"/>
<organism evidence="1 2">
    <name type="scientific">Ornithinicoccus hortensis</name>
    <dbReference type="NCBI Taxonomy" id="82346"/>
    <lineage>
        <taxon>Bacteria</taxon>
        <taxon>Bacillati</taxon>
        <taxon>Actinomycetota</taxon>
        <taxon>Actinomycetes</taxon>
        <taxon>Micrococcales</taxon>
        <taxon>Intrasporangiaceae</taxon>
        <taxon>Ornithinicoccus</taxon>
    </lineage>
</organism>
<evidence type="ECO:0000313" key="1">
    <source>
        <dbReference type="EMBL" id="TQL51258.1"/>
    </source>
</evidence>
<evidence type="ECO:0008006" key="3">
    <source>
        <dbReference type="Google" id="ProtNLM"/>
    </source>
</evidence>
<proteinExistence type="predicted"/>
<name>A0A542YT53_9MICO</name>
<comment type="caution">
    <text evidence="1">The sequence shown here is derived from an EMBL/GenBank/DDBJ whole genome shotgun (WGS) entry which is preliminary data.</text>
</comment>
<gene>
    <name evidence="1" type="ORF">FB467_2399</name>
</gene>
<dbReference type="AlphaFoldDB" id="A0A542YT53"/>
<reference evidence="1 2" key="1">
    <citation type="submission" date="2019-06" db="EMBL/GenBank/DDBJ databases">
        <title>Sequencing the genomes of 1000 actinobacteria strains.</title>
        <authorList>
            <person name="Klenk H.-P."/>
        </authorList>
    </citation>
    <scope>NUCLEOTIDE SEQUENCE [LARGE SCALE GENOMIC DNA]</scope>
    <source>
        <strain evidence="1 2">DSM 12335</strain>
    </source>
</reference>